<evidence type="ECO:0000313" key="9">
    <source>
        <dbReference type="Proteomes" id="UP001369086"/>
    </source>
</evidence>
<keyword evidence="5" id="KW-0472">Membrane</keyword>
<evidence type="ECO:0000259" key="7">
    <source>
        <dbReference type="SMART" id="SM00082"/>
    </source>
</evidence>
<evidence type="ECO:0000256" key="2">
    <source>
        <dbReference type="ARBA" id="ARBA00022729"/>
    </source>
</evidence>
<feature type="domain" description="LRRCT" evidence="7">
    <location>
        <begin position="269"/>
        <end position="319"/>
    </location>
</feature>
<feature type="transmembrane region" description="Helical" evidence="5">
    <location>
        <begin position="430"/>
        <end position="451"/>
    </location>
</feature>
<dbReference type="InterPro" id="IPR003591">
    <property type="entry name" value="Leu-rich_rpt_typical-subtyp"/>
</dbReference>
<feature type="signal peptide" evidence="6">
    <location>
        <begin position="1"/>
        <end position="38"/>
    </location>
</feature>
<keyword evidence="9" id="KW-1185">Reference proteome</keyword>
<keyword evidence="3" id="KW-0677">Repeat</keyword>
<keyword evidence="2 6" id="KW-0732">Signal</keyword>
<dbReference type="InterPro" id="IPR050541">
    <property type="entry name" value="LRR_TM_domain-containing"/>
</dbReference>
<comment type="caution">
    <text evidence="8">The sequence shown here is derived from an EMBL/GenBank/DDBJ whole genome shotgun (WGS) entry which is preliminary data.</text>
</comment>
<keyword evidence="5" id="KW-0812">Transmembrane</keyword>
<dbReference type="PANTHER" id="PTHR24369:SF174">
    <property type="entry name" value="RETICULON-4 RECEPTOR"/>
    <property type="match status" value="1"/>
</dbReference>
<dbReference type="InterPro" id="IPR000483">
    <property type="entry name" value="Cys-rich_flank_reg_C"/>
</dbReference>
<dbReference type="InterPro" id="IPR001611">
    <property type="entry name" value="Leu-rich_rpt"/>
</dbReference>
<evidence type="ECO:0000313" key="8">
    <source>
        <dbReference type="EMBL" id="KAK6471299.1"/>
    </source>
</evidence>
<reference evidence="8 9" key="1">
    <citation type="submission" date="2021-05" db="EMBL/GenBank/DDBJ databases">
        <authorList>
            <person name="Zahm M."/>
            <person name="Klopp C."/>
            <person name="Cabau C."/>
            <person name="Kuhl H."/>
            <person name="Suciu R."/>
            <person name="Ciorpac M."/>
            <person name="Holostenco D."/>
            <person name="Gessner J."/>
            <person name="Wuertz S."/>
            <person name="Hohne C."/>
            <person name="Stock M."/>
            <person name="Gislard M."/>
            <person name="Lluch J."/>
            <person name="Milhes M."/>
            <person name="Lampietro C."/>
            <person name="Lopez Roques C."/>
            <person name="Donnadieu C."/>
            <person name="Du K."/>
            <person name="Schartl M."/>
            <person name="Guiguen Y."/>
        </authorList>
    </citation>
    <scope>NUCLEOTIDE SEQUENCE [LARGE SCALE GENOMIC DNA]</scope>
    <source>
        <strain evidence="8">Hh-F2</strain>
        <tissue evidence="8">Blood</tissue>
    </source>
</reference>
<feature type="compositionally biased region" description="Polar residues" evidence="4">
    <location>
        <begin position="368"/>
        <end position="380"/>
    </location>
</feature>
<protein>
    <submittedName>
        <fullName evidence="8">Reticulon-4 receptor-like 2 isoform X1</fullName>
    </submittedName>
</protein>
<gene>
    <name evidence="8" type="ORF">HHUSO_G29646</name>
</gene>
<dbReference type="SUPFAM" id="SSF52058">
    <property type="entry name" value="L domain-like"/>
    <property type="match status" value="1"/>
</dbReference>
<dbReference type="EMBL" id="JAHFZB010000032">
    <property type="protein sequence ID" value="KAK6471299.1"/>
    <property type="molecule type" value="Genomic_DNA"/>
</dbReference>
<dbReference type="Proteomes" id="UP001369086">
    <property type="component" value="Unassembled WGS sequence"/>
</dbReference>
<evidence type="ECO:0000256" key="6">
    <source>
        <dbReference type="SAM" id="SignalP"/>
    </source>
</evidence>
<dbReference type="Pfam" id="PF13855">
    <property type="entry name" value="LRR_8"/>
    <property type="match status" value="2"/>
</dbReference>
<evidence type="ECO:0000256" key="3">
    <source>
        <dbReference type="ARBA" id="ARBA00022737"/>
    </source>
</evidence>
<dbReference type="SMART" id="SM00082">
    <property type="entry name" value="LRRCT"/>
    <property type="match status" value="1"/>
</dbReference>
<dbReference type="SMART" id="SM00369">
    <property type="entry name" value="LRR_TYP"/>
    <property type="match status" value="7"/>
</dbReference>
<evidence type="ECO:0000256" key="1">
    <source>
        <dbReference type="ARBA" id="ARBA00022614"/>
    </source>
</evidence>
<accession>A0ABR0YFY7</accession>
<proteinExistence type="predicted"/>
<evidence type="ECO:0000256" key="5">
    <source>
        <dbReference type="SAM" id="Phobius"/>
    </source>
</evidence>
<keyword evidence="1" id="KW-0433">Leucine-rich repeat</keyword>
<name>A0ABR0YFY7_HUSHU</name>
<feature type="region of interest" description="Disordered" evidence="4">
    <location>
        <begin position="345"/>
        <end position="385"/>
    </location>
</feature>
<dbReference type="PROSITE" id="PS51450">
    <property type="entry name" value="LRR"/>
    <property type="match status" value="1"/>
</dbReference>
<sequence length="455" mass="52032">MGTRSNLRSGSRTRNVKGSVSVWLLLWLAVCSPSPAYSCPRLCVCYPSPMMVSCQSQNFSAVPAGIPYDSQRVFLQNNRITELRAQSFGFQTQVLWLYSNNISSIKPDSFSDMRDLEELDLGDNPSLRTLHPDSFRGLDKLQSLHIYRCQLGTLPGNIFKKLYSLQFLYLQDNLLQHIQDNLFSDLVNLTHLFLHGNRIRVLSENIFRGLVNLDRLLLHENRVRQVNRKAFRDLGHLTTLFLFNNALTDLPASALSDLSSLQFLRLNGNPWSCSCQARPLWEWFRQVRISSSEILCAGPEERKGLDLRFLREIDFAPCPMLPYYPRARVTYTFSTRTRWWFPKSGKASGGNSDKSKGLDGKKGQQQDNSYISPDKSQTKSYEAESALPKVKEQDYWEKYENEDSTIRCYKLDCLKEANGKSRGVCPDASLFLLSLSLTLTLSLSLTLHFLFPETM</sequence>
<evidence type="ECO:0000256" key="4">
    <source>
        <dbReference type="SAM" id="MobiDB-lite"/>
    </source>
</evidence>
<dbReference type="PANTHER" id="PTHR24369">
    <property type="entry name" value="ANTIGEN BSP, PUTATIVE-RELATED"/>
    <property type="match status" value="1"/>
</dbReference>
<dbReference type="Gene3D" id="3.80.10.10">
    <property type="entry name" value="Ribonuclease Inhibitor"/>
    <property type="match status" value="1"/>
</dbReference>
<organism evidence="8 9">
    <name type="scientific">Huso huso</name>
    <name type="common">Beluga</name>
    <name type="synonym">Acipenser huso</name>
    <dbReference type="NCBI Taxonomy" id="61971"/>
    <lineage>
        <taxon>Eukaryota</taxon>
        <taxon>Metazoa</taxon>
        <taxon>Chordata</taxon>
        <taxon>Craniata</taxon>
        <taxon>Vertebrata</taxon>
        <taxon>Euteleostomi</taxon>
        <taxon>Actinopterygii</taxon>
        <taxon>Chondrostei</taxon>
        <taxon>Acipenseriformes</taxon>
        <taxon>Acipenseridae</taxon>
        <taxon>Huso</taxon>
    </lineage>
</organism>
<dbReference type="InterPro" id="IPR032675">
    <property type="entry name" value="LRR_dom_sf"/>
</dbReference>
<feature type="compositionally biased region" description="Basic and acidic residues" evidence="4">
    <location>
        <begin position="353"/>
        <end position="364"/>
    </location>
</feature>
<keyword evidence="5" id="KW-1133">Transmembrane helix</keyword>
<feature type="chain" id="PRO_5046105386" evidence="6">
    <location>
        <begin position="39"/>
        <end position="455"/>
    </location>
</feature>